<keyword evidence="2" id="KW-1185">Reference proteome</keyword>
<comment type="caution">
    <text evidence="1">The sequence shown here is derived from an EMBL/GenBank/DDBJ whole genome shotgun (WGS) entry which is preliminary data.</text>
</comment>
<dbReference type="AlphaFoldDB" id="U2ZMF6"/>
<evidence type="ECO:0000313" key="2">
    <source>
        <dbReference type="Proteomes" id="UP000016560"/>
    </source>
</evidence>
<dbReference type="OrthoDB" id="7032522at2"/>
<evidence type="ECO:0000313" key="1">
    <source>
        <dbReference type="EMBL" id="GAD62665.1"/>
    </source>
</evidence>
<gene>
    <name evidence="1" type="ORF">PA6_014_00380</name>
</gene>
<sequence>MSVAEIHGGGDRRSMIKRYERKSKHDAIRELIDLVHCCWNRIDQLEAHVPGAAELPDCTGRSPKDYAIEHAEYMAKCVERLSADFDAYGMAIAEAELGDDNDEGLQEAVDEARGDLQARLVDLRGYVYEFRKRSARAIAAAQQGKEQGAGE</sequence>
<reference evidence="1" key="1">
    <citation type="submission" date="2024-09" db="EMBL/GenBank/DDBJ databases">
        <title>Whole genome shotgun sequence of Pseudomonas alcaligenes NBRC 14159.</title>
        <authorList>
            <person name="Yoshida I."/>
            <person name="Hosoyama A."/>
            <person name="Tsuchikane K."/>
            <person name="Noguchi M."/>
            <person name="Hirakata S."/>
            <person name="Ando Y."/>
            <person name="Ohji S."/>
            <person name="Yamazoe A."/>
            <person name="Yamazaki S."/>
            <person name="Fujita N."/>
        </authorList>
    </citation>
    <scope>NUCLEOTIDE SEQUENCE</scope>
    <source>
        <strain evidence="1">NBRC 14159</strain>
    </source>
</reference>
<dbReference type="RefSeq" id="WP_021700752.1">
    <property type="nucleotide sequence ID" value="NZ_BATI01000014.1"/>
</dbReference>
<name>U2ZMF6_AQUA1</name>
<protein>
    <submittedName>
        <fullName evidence="1">Uncharacterized protein</fullName>
    </submittedName>
</protein>
<proteinExistence type="predicted"/>
<dbReference type="EMBL" id="BATI01000014">
    <property type="protein sequence ID" value="GAD62665.1"/>
    <property type="molecule type" value="Genomic_DNA"/>
</dbReference>
<dbReference type="Proteomes" id="UP000016560">
    <property type="component" value="Unassembled WGS sequence"/>
</dbReference>
<accession>U2ZMF6</accession>
<organism evidence="1 2">
    <name type="scientific">Aquipseudomonas alcaligenes (strain ATCC 14909 / DSM 50342 / CCUG 1425 / JCM 20561 / NBRC 14159 / NCIMB 9945 / NCTC 10367 / 1577)</name>
    <name type="common">Pseudomonas alcaligenes</name>
    <dbReference type="NCBI Taxonomy" id="1215092"/>
    <lineage>
        <taxon>Bacteria</taxon>
        <taxon>Pseudomonadati</taxon>
        <taxon>Pseudomonadota</taxon>
        <taxon>Gammaproteobacteria</taxon>
        <taxon>Pseudomonadales</taxon>
        <taxon>Pseudomonadaceae</taxon>
        <taxon>Aquipseudomonas</taxon>
    </lineage>
</organism>